<dbReference type="GO" id="GO:0006313">
    <property type="term" value="P:DNA transposition"/>
    <property type="evidence" value="ECO:0007669"/>
    <property type="project" value="InterPro"/>
</dbReference>
<proteinExistence type="predicted"/>
<gene>
    <name evidence="2" type="ORF">BECKTUN1418D_GA0071000_11404</name>
</gene>
<dbReference type="EMBL" id="CAADFX010000140">
    <property type="protein sequence ID" value="VFK60970.1"/>
    <property type="molecule type" value="Genomic_DNA"/>
</dbReference>
<dbReference type="InterPro" id="IPR007069">
    <property type="entry name" value="Transposase_32"/>
</dbReference>
<dbReference type="GO" id="GO:0003677">
    <property type="term" value="F:DNA binding"/>
    <property type="evidence" value="ECO:0007669"/>
    <property type="project" value="InterPro"/>
</dbReference>
<reference evidence="2" key="1">
    <citation type="submission" date="2019-02" db="EMBL/GenBank/DDBJ databases">
        <authorList>
            <person name="Gruber-Vodicka R. H."/>
            <person name="Seah K. B. B."/>
        </authorList>
    </citation>
    <scope>NUCLEOTIDE SEQUENCE</scope>
    <source>
        <strain evidence="2">BECK_BY1</strain>
    </source>
</reference>
<accession>A0A451A4K4</accession>
<evidence type="ECO:0000259" key="1">
    <source>
        <dbReference type="Pfam" id="PF04986"/>
    </source>
</evidence>
<dbReference type="GO" id="GO:0004803">
    <property type="term" value="F:transposase activity"/>
    <property type="evidence" value="ECO:0007669"/>
    <property type="project" value="InterPro"/>
</dbReference>
<protein>
    <submittedName>
        <fullName evidence="2">Transposase</fullName>
    </submittedName>
</protein>
<evidence type="ECO:0000313" key="2">
    <source>
        <dbReference type="EMBL" id="VFK60970.1"/>
    </source>
</evidence>
<dbReference type="AlphaFoldDB" id="A0A451A4K4"/>
<name>A0A451A4K4_9GAMM</name>
<feature type="domain" description="Transposase IS801/IS1294" evidence="1">
    <location>
        <begin position="22"/>
        <end position="72"/>
    </location>
</feature>
<sequence>MFIYITHGFSEPSAMKGFFDDLKNEYKNGFFVYITEEREELKPTIGYIGRYARCPPLSEVRIEDYTGEWATFE</sequence>
<dbReference type="Pfam" id="PF04986">
    <property type="entry name" value="Y2_Tnp"/>
    <property type="match status" value="1"/>
</dbReference>
<organism evidence="2">
    <name type="scientific">Candidatus Kentrum sp. TUN</name>
    <dbReference type="NCBI Taxonomy" id="2126343"/>
    <lineage>
        <taxon>Bacteria</taxon>
        <taxon>Pseudomonadati</taxon>
        <taxon>Pseudomonadota</taxon>
        <taxon>Gammaproteobacteria</taxon>
        <taxon>Candidatus Kentrum</taxon>
    </lineage>
</organism>